<comment type="caution">
    <text evidence="1">The sequence shown here is derived from an EMBL/GenBank/DDBJ whole genome shotgun (WGS) entry which is preliminary data.</text>
</comment>
<dbReference type="AlphaFoldDB" id="A0A218XXN9"/>
<protein>
    <submittedName>
        <fullName evidence="1">Uncharacterized protein</fullName>
    </submittedName>
</protein>
<reference evidence="1" key="2">
    <citation type="submission" date="2017-06" db="EMBL/GenBank/DDBJ databases">
        <title>The pomegranate genome and the genomics of punicalagin biosynthesis.</title>
        <authorList>
            <person name="Xu C."/>
        </authorList>
    </citation>
    <scope>NUCLEOTIDE SEQUENCE [LARGE SCALE GENOMIC DNA]</scope>
    <source>
        <tissue evidence="1">Fresh leaf</tissue>
    </source>
</reference>
<keyword evidence="4" id="KW-1185">Reference proteome</keyword>
<sequence length="66" mass="6643">MGGGAKECRIDIVALQCAGGTVALGYPIDAKPPPPPPIHIPKYDPLAAVPVAVTTARVGAGILVTR</sequence>
<evidence type="ECO:0000313" key="4">
    <source>
        <dbReference type="Proteomes" id="UP000233551"/>
    </source>
</evidence>
<dbReference type="Proteomes" id="UP000233551">
    <property type="component" value="Unassembled WGS sequence"/>
</dbReference>
<evidence type="ECO:0000313" key="2">
    <source>
        <dbReference type="EMBL" id="PKI40393.1"/>
    </source>
</evidence>
<name>A0A218XXN9_PUNGR</name>
<reference evidence="2 4" key="3">
    <citation type="submission" date="2017-11" db="EMBL/GenBank/DDBJ databases">
        <title>De-novo sequencing of pomegranate (Punica granatum L.) genome.</title>
        <authorList>
            <person name="Akparov Z."/>
            <person name="Amiraslanov A."/>
            <person name="Hajiyeva S."/>
            <person name="Abbasov M."/>
            <person name="Kaur K."/>
            <person name="Hamwieh A."/>
            <person name="Solovyev V."/>
            <person name="Salamov A."/>
            <person name="Braich B."/>
            <person name="Kosarev P."/>
            <person name="Mahmoud A."/>
            <person name="Hajiyev E."/>
            <person name="Babayeva S."/>
            <person name="Izzatullayeva V."/>
            <person name="Mammadov A."/>
            <person name="Mammadov A."/>
            <person name="Sharifova S."/>
            <person name="Ojaghi J."/>
            <person name="Eynullazada K."/>
            <person name="Bayramov B."/>
            <person name="Abdulazimova A."/>
            <person name="Shahmuradov I."/>
        </authorList>
    </citation>
    <scope>NUCLEOTIDE SEQUENCE [LARGE SCALE GENOMIC DNA]</scope>
    <source>
        <strain evidence="2">AG2017</strain>
        <strain evidence="4">cv. AG2017</strain>
        <tissue evidence="2">Leaf</tissue>
    </source>
</reference>
<accession>A0A218XXN9</accession>
<proteinExistence type="predicted"/>
<organism evidence="1 3">
    <name type="scientific">Punica granatum</name>
    <name type="common">Pomegranate</name>
    <dbReference type="NCBI Taxonomy" id="22663"/>
    <lineage>
        <taxon>Eukaryota</taxon>
        <taxon>Viridiplantae</taxon>
        <taxon>Streptophyta</taxon>
        <taxon>Embryophyta</taxon>
        <taxon>Tracheophyta</taxon>
        <taxon>Spermatophyta</taxon>
        <taxon>Magnoliopsida</taxon>
        <taxon>eudicotyledons</taxon>
        <taxon>Gunneridae</taxon>
        <taxon>Pentapetalae</taxon>
        <taxon>rosids</taxon>
        <taxon>malvids</taxon>
        <taxon>Myrtales</taxon>
        <taxon>Lythraceae</taxon>
        <taxon>Punica</taxon>
    </lineage>
</organism>
<dbReference type="Proteomes" id="UP000197138">
    <property type="component" value="Unassembled WGS sequence"/>
</dbReference>
<reference evidence="3" key="1">
    <citation type="journal article" date="2017" name="Plant J.">
        <title>The pomegranate (Punica granatum L.) genome and the genomics of punicalagin biosynthesis.</title>
        <authorList>
            <person name="Qin G."/>
            <person name="Xu C."/>
            <person name="Ming R."/>
            <person name="Tang H."/>
            <person name="Guyot R."/>
            <person name="Kramer E.M."/>
            <person name="Hu Y."/>
            <person name="Yi X."/>
            <person name="Qi Y."/>
            <person name="Xu X."/>
            <person name="Gao Z."/>
            <person name="Pan H."/>
            <person name="Jian J."/>
            <person name="Tian Y."/>
            <person name="Yue Z."/>
            <person name="Xu Y."/>
        </authorList>
    </citation>
    <scope>NUCLEOTIDE SEQUENCE [LARGE SCALE GENOMIC DNA]</scope>
    <source>
        <strain evidence="3">cv. Dabenzi</strain>
    </source>
</reference>
<gene>
    <name evidence="1" type="ORF">CDL15_Pgr024154</name>
    <name evidence="2" type="ORF">CRG98_039239</name>
</gene>
<dbReference type="EMBL" id="PGOL01003585">
    <property type="protein sequence ID" value="PKI40393.1"/>
    <property type="molecule type" value="Genomic_DNA"/>
</dbReference>
<evidence type="ECO:0000313" key="3">
    <source>
        <dbReference type="Proteomes" id="UP000197138"/>
    </source>
</evidence>
<evidence type="ECO:0000313" key="1">
    <source>
        <dbReference type="EMBL" id="OWM89406.1"/>
    </source>
</evidence>
<dbReference type="EMBL" id="MTKT01000666">
    <property type="protein sequence ID" value="OWM89406.1"/>
    <property type="molecule type" value="Genomic_DNA"/>
</dbReference>